<dbReference type="InterPro" id="IPR005814">
    <property type="entry name" value="Aminotrans_3"/>
</dbReference>
<dbReference type="PROSITE" id="PS00600">
    <property type="entry name" value="AA_TRANSFER_CLASS_3"/>
    <property type="match status" value="1"/>
</dbReference>
<dbReference type="InterPro" id="IPR004636">
    <property type="entry name" value="AcOrn/SuccOrn_fam"/>
</dbReference>
<feature type="binding site" evidence="5">
    <location>
        <position position="280"/>
    </location>
    <ligand>
        <name>N(2)-acetyl-L-ornithine</name>
        <dbReference type="ChEBI" id="CHEBI:57805"/>
    </ligand>
</feature>
<dbReference type="NCBIfam" id="NF002874">
    <property type="entry name" value="PRK03244.1"/>
    <property type="match status" value="1"/>
</dbReference>
<keyword evidence="4 5" id="KW-0663">Pyridoxal phosphate</keyword>
<dbReference type="GO" id="GO:0042802">
    <property type="term" value="F:identical protein binding"/>
    <property type="evidence" value="ECO:0007669"/>
    <property type="project" value="TreeGrafter"/>
</dbReference>
<keyword evidence="7" id="KW-1185">Reference proteome</keyword>
<dbReference type="Gene3D" id="3.90.1150.10">
    <property type="entry name" value="Aspartate Aminotransferase, domain 1"/>
    <property type="match status" value="1"/>
</dbReference>
<dbReference type="AlphaFoldDB" id="A0A1I5UHB1"/>
<dbReference type="GO" id="GO:0003992">
    <property type="term" value="F:N2-acetyl-L-ornithine:2-oxoglutarate 5-aminotransferase activity"/>
    <property type="evidence" value="ECO:0007669"/>
    <property type="project" value="UniProtKB-UniRule"/>
</dbReference>
<dbReference type="InterPro" id="IPR015424">
    <property type="entry name" value="PyrdxlP-dep_Trfase"/>
</dbReference>
<comment type="pathway">
    <text evidence="5">Amino-acid biosynthesis; L-arginine biosynthesis; N(2)-acetyl-L-ornithine from L-glutamate: step 4/4.</text>
</comment>
<sequence>MDTQKIIALDKKYYMNTFGERIPIVFEYGQQSTLYDKEGKAYTDFVAGIAVNVLGYGHPALVEAITSQAKKLIHCSNLFYIEAQAQLAKLLVENSCGDRVFFANSGAEANEGAIKLARKYFRDKGMNKYEIITAVNSFHGRTLATLAATGQEKYQKPFVPMPAGFKSVPYNDLEAVRNAITDSTCAVMIELIQGEGGVIEATHEYVKGLEQLCSERGILLILDEVQTGIGRTGKLFAYQHFDIQPDIITLAKGLGGGVPIGAIIAKESVASAFEPGSHGSTFGGNPLACSASIAVLTTLLQEGLIERCAEVGNYFKQKLNALKDRYHFIKDVRGKGLMLGMELDPSVPGKEVVNAALSEGYIINCAGHNTLRFVPPLVITKQEIDGLVDTLDKIFKRTLETRK</sequence>
<dbReference type="SUPFAM" id="SSF53383">
    <property type="entry name" value="PLP-dependent transferases"/>
    <property type="match status" value="1"/>
</dbReference>
<dbReference type="OrthoDB" id="9801052at2"/>
<dbReference type="EMBL" id="FOXR01000007">
    <property type="protein sequence ID" value="SFP94568.1"/>
    <property type="molecule type" value="Genomic_DNA"/>
</dbReference>
<keyword evidence="3 5" id="KW-0808">Transferase</keyword>
<keyword evidence="1 5" id="KW-0032">Aminotransferase</keyword>
<evidence type="ECO:0000256" key="3">
    <source>
        <dbReference type="ARBA" id="ARBA00022679"/>
    </source>
</evidence>
<dbReference type="Proteomes" id="UP000198577">
    <property type="component" value="Unassembled WGS sequence"/>
</dbReference>
<dbReference type="FunFam" id="3.40.640.10:FF:000004">
    <property type="entry name" value="Acetylornithine aminotransferase"/>
    <property type="match status" value="1"/>
</dbReference>
<dbReference type="GO" id="GO:0030170">
    <property type="term" value="F:pyridoxal phosphate binding"/>
    <property type="evidence" value="ECO:0007669"/>
    <property type="project" value="InterPro"/>
</dbReference>
<organism evidence="6 7">
    <name type="scientific">Caldicoprobacter faecalis</name>
    <dbReference type="NCBI Taxonomy" id="937334"/>
    <lineage>
        <taxon>Bacteria</taxon>
        <taxon>Bacillati</taxon>
        <taxon>Bacillota</taxon>
        <taxon>Clostridia</taxon>
        <taxon>Caldicoprobacterales</taxon>
        <taxon>Caldicoprobacteraceae</taxon>
        <taxon>Caldicoprobacter</taxon>
    </lineage>
</organism>
<evidence type="ECO:0000313" key="7">
    <source>
        <dbReference type="Proteomes" id="UP000198577"/>
    </source>
</evidence>
<keyword evidence="2 5" id="KW-0028">Amino-acid biosynthesis</keyword>
<dbReference type="CDD" id="cd00610">
    <property type="entry name" value="OAT_like"/>
    <property type="match status" value="1"/>
</dbReference>
<feature type="binding site" evidence="5">
    <location>
        <position position="281"/>
    </location>
    <ligand>
        <name>pyridoxal 5'-phosphate</name>
        <dbReference type="ChEBI" id="CHEBI:597326"/>
    </ligand>
</feature>
<dbReference type="PANTHER" id="PTHR11986">
    <property type="entry name" value="AMINOTRANSFERASE CLASS III"/>
    <property type="match status" value="1"/>
</dbReference>
<comment type="cofactor">
    <cofactor evidence="5">
        <name>pyridoxal 5'-phosphate</name>
        <dbReference type="ChEBI" id="CHEBI:597326"/>
    </cofactor>
    <text evidence="5">Binds 1 pyridoxal phosphate per subunit.</text>
</comment>
<dbReference type="Pfam" id="PF00202">
    <property type="entry name" value="Aminotran_3"/>
    <property type="match status" value="1"/>
</dbReference>
<accession>A0A1I5UHB1</accession>
<feature type="binding site" evidence="5">
    <location>
        <begin position="223"/>
        <end position="226"/>
    </location>
    <ligand>
        <name>pyridoxal 5'-phosphate</name>
        <dbReference type="ChEBI" id="CHEBI:597326"/>
    </ligand>
</feature>
<gene>
    <name evidence="5" type="primary">argD</name>
    <name evidence="6" type="ORF">SAMN05444406_10729</name>
</gene>
<evidence type="ECO:0000256" key="1">
    <source>
        <dbReference type="ARBA" id="ARBA00022576"/>
    </source>
</evidence>
<feature type="binding site" evidence="5">
    <location>
        <begin position="106"/>
        <end position="107"/>
    </location>
    <ligand>
        <name>pyridoxal 5'-phosphate</name>
        <dbReference type="ChEBI" id="CHEBI:597326"/>
    </ligand>
</feature>
<dbReference type="STRING" id="937334.SAMN05444406_10729"/>
<dbReference type="InterPro" id="IPR049704">
    <property type="entry name" value="Aminotrans_3_PPA_site"/>
</dbReference>
<dbReference type="Gene3D" id="3.40.640.10">
    <property type="entry name" value="Type I PLP-dependent aspartate aminotransferase-like (Major domain)"/>
    <property type="match status" value="1"/>
</dbReference>
<dbReference type="PANTHER" id="PTHR11986:SF79">
    <property type="entry name" value="ACETYLORNITHINE AMINOTRANSFERASE, MITOCHONDRIAL"/>
    <property type="match status" value="1"/>
</dbReference>
<proteinExistence type="inferred from homology"/>
<dbReference type="RefSeq" id="WP_025747526.1">
    <property type="nucleotide sequence ID" value="NZ_FOXR01000007.1"/>
</dbReference>
<comment type="subunit">
    <text evidence="5">Homodimer.</text>
</comment>
<dbReference type="GO" id="GO:0006526">
    <property type="term" value="P:L-arginine biosynthetic process"/>
    <property type="evidence" value="ECO:0007669"/>
    <property type="project" value="UniProtKB-UniRule"/>
</dbReference>
<feature type="modified residue" description="N6-(pyridoxal phosphate)lysine" evidence="5">
    <location>
        <position position="252"/>
    </location>
</feature>
<evidence type="ECO:0000256" key="2">
    <source>
        <dbReference type="ARBA" id="ARBA00022605"/>
    </source>
</evidence>
<dbReference type="GO" id="GO:0005737">
    <property type="term" value="C:cytoplasm"/>
    <property type="evidence" value="ECO:0007669"/>
    <property type="project" value="UniProtKB-SubCell"/>
</dbReference>
<protein>
    <recommendedName>
        <fullName evidence="5">Acetylornithine aminotransferase</fullName>
        <shortName evidence="5">ACOAT</shortName>
        <ecNumber evidence="5">2.6.1.11</ecNumber>
    </recommendedName>
</protein>
<dbReference type="InterPro" id="IPR015422">
    <property type="entry name" value="PyrdxlP-dep_Trfase_small"/>
</dbReference>
<dbReference type="InterPro" id="IPR050103">
    <property type="entry name" value="Class-III_PLP-dep_AT"/>
</dbReference>
<keyword evidence="5" id="KW-0963">Cytoplasm</keyword>
<evidence type="ECO:0000256" key="4">
    <source>
        <dbReference type="ARBA" id="ARBA00022898"/>
    </source>
</evidence>
<evidence type="ECO:0000256" key="5">
    <source>
        <dbReference type="HAMAP-Rule" id="MF_01107"/>
    </source>
</evidence>
<dbReference type="EC" id="2.6.1.11" evidence="5"/>
<feature type="binding site" evidence="5">
    <location>
        <position position="138"/>
    </location>
    <ligand>
        <name>pyridoxal 5'-phosphate</name>
        <dbReference type="ChEBI" id="CHEBI:597326"/>
    </ligand>
</feature>
<keyword evidence="5" id="KW-0055">Arginine biosynthesis</keyword>
<comment type="catalytic activity">
    <reaction evidence="5">
        <text>N(2)-acetyl-L-ornithine + 2-oxoglutarate = N-acetyl-L-glutamate 5-semialdehyde + L-glutamate</text>
        <dbReference type="Rhea" id="RHEA:18049"/>
        <dbReference type="ChEBI" id="CHEBI:16810"/>
        <dbReference type="ChEBI" id="CHEBI:29123"/>
        <dbReference type="ChEBI" id="CHEBI:29985"/>
        <dbReference type="ChEBI" id="CHEBI:57805"/>
        <dbReference type="EC" id="2.6.1.11"/>
    </reaction>
</comment>
<name>A0A1I5UHB1_9FIRM</name>
<dbReference type="InterPro" id="IPR015421">
    <property type="entry name" value="PyrdxlP-dep_Trfase_major"/>
</dbReference>
<feature type="binding site" evidence="5">
    <location>
        <position position="141"/>
    </location>
    <ligand>
        <name>N(2)-acetyl-L-ornithine</name>
        <dbReference type="ChEBI" id="CHEBI:57805"/>
    </ligand>
</feature>
<dbReference type="PIRSF" id="PIRSF000521">
    <property type="entry name" value="Transaminase_4ab_Lys_Orn"/>
    <property type="match status" value="1"/>
</dbReference>
<reference evidence="6 7" key="1">
    <citation type="submission" date="2016-10" db="EMBL/GenBank/DDBJ databases">
        <authorList>
            <person name="de Groot N.N."/>
        </authorList>
    </citation>
    <scope>NUCLEOTIDE SEQUENCE [LARGE SCALE GENOMIC DNA]</scope>
    <source>
        <strain evidence="6 7">DSM 20678</strain>
    </source>
</reference>
<dbReference type="NCBIfam" id="TIGR00707">
    <property type="entry name" value="argD"/>
    <property type="match status" value="1"/>
</dbReference>
<comment type="miscellaneous">
    <text evidence="5">May also have succinyldiaminopimelate aminotransferase activity, thus carrying out the corresponding step in lysine biosynthesis.</text>
</comment>
<dbReference type="NCBIfam" id="NF002325">
    <property type="entry name" value="PRK01278.1"/>
    <property type="match status" value="1"/>
</dbReference>
<evidence type="ECO:0000313" key="6">
    <source>
        <dbReference type="EMBL" id="SFP94568.1"/>
    </source>
</evidence>
<comment type="similarity">
    <text evidence="5">Belongs to the class-III pyridoxal-phosphate-dependent aminotransferase family. ArgD subfamily.</text>
</comment>
<dbReference type="HAMAP" id="MF_01107">
    <property type="entry name" value="ArgD_aminotrans_3"/>
    <property type="match status" value="1"/>
</dbReference>
<comment type="subcellular location">
    <subcellularLocation>
        <location evidence="5">Cytoplasm</location>
    </subcellularLocation>
</comment>
<dbReference type="UniPathway" id="UPA00068">
    <property type="reaction ID" value="UER00109"/>
</dbReference>